<evidence type="ECO:0000256" key="2">
    <source>
        <dbReference type="ARBA" id="ARBA00022574"/>
    </source>
</evidence>
<feature type="compositionally biased region" description="Basic and acidic residues" evidence="4">
    <location>
        <begin position="26"/>
        <end position="38"/>
    </location>
</feature>
<keyword evidence="6" id="KW-1185">Reference proteome</keyword>
<feature type="region of interest" description="Disordered" evidence="4">
    <location>
        <begin position="94"/>
        <end position="125"/>
    </location>
</feature>
<dbReference type="GO" id="GO:0010970">
    <property type="term" value="P:transport along microtubule"/>
    <property type="evidence" value="ECO:0007669"/>
    <property type="project" value="TreeGrafter"/>
</dbReference>
<reference evidence="5 6" key="1">
    <citation type="submission" date="2019-04" db="EMBL/GenBank/DDBJ databases">
        <title>Chromosome genome assembly for Takifugu flavidus.</title>
        <authorList>
            <person name="Xiao S."/>
        </authorList>
    </citation>
    <scope>NUCLEOTIDE SEQUENCE [LARGE SCALE GENOMIC DNA]</scope>
    <source>
        <strain evidence="5">HTHZ2018</strain>
        <tissue evidence="5">Muscle</tissue>
    </source>
</reference>
<evidence type="ECO:0000256" key="1">
    <source>
        <dbReference type="ARBA" id="ARBA00022490"/>
    </source>
</evidence>
<proteinExistence type="predicted"/>
<dbReference type="GO" id="GO:0005868">
    <property type="term" value="C:cytoplasmic dynein complex"/>
    <property type="evidence" value="ECO:0007669"/>
    <property type="project" value="TreeGrafter"/>
</dbReference>
<dbReference type="Proteomes" id="UP000324091">
    <property type="component" value="Chromosome 21"/>
</dbReference>
<protein>
    <submittedName>
        <fullName evidence="5">Cytoplasmic dynein 1 intermediate chain 1</fullName>
    </submittedName>
</protein>
<evidence type="ECO:0000256" key="3">
    <source>
        <dbReference type="ARBA" id="ARBA00022737"/>
    </source>
</evidence>
<dbReference type="GO" id="GO:0045503">
    <property type="term" value="F:dynein light chain binding"/>
    <property type="evidence" value="ECO:0007669"/>
    <property type="project" value="TreeGrafter"/>
</dbReference>
<comment type="caution">
    <text evidence="5">The sequence shown here is derived from an EMBL/GenBank/DDBJ whole genome shotgun (WGS) entry which is preliminary data.</text>
</comment>
<gene>
    <name evidence="5" type="ORF">D4764_21G0006370</name>
</gene>
<dbReference type="PANTHER" id="PTHR12442">
    <property type="entry name" value="DYNEIN INTERMEDIATE CHAIN"/>
    <property type="match status" value="1"/>
</dbReference>
<organism evidence="5 6">
    <name type="scientific">Takifugu flavidus</name>
    <name type="common">sansaifugu</name>
    <dbReference type="NCBI Taxonomy" id="433684"/>
    <lineage>
        <taxon>Eukaryota</taxon>
        <taxon>Metazoa</taxon>
        <taxon>Chordata</taxon>
        <taxon>Craniata</taxon>
        <taxon>Vertebrata</taxon>
        <taxon>Euteleostomi</taxon>
        <taxon>Actinopterygii</taxon>
        <taxon>Neopterygii</taxon>
        <taxon>Teleostei</taxon>
        <taxon>Neoteleostei</taxon>
        <taxon>Acanthomorphata</taxon>
        <taxon>Eupercaria</taxon>
        <taxon>Tetraodontiformes</taxon>
        <taxon>Tetradontoidea</taxon>
        <taxon>Tetraodontidae</taxon>
        <taxon>Takifugu</taxon>
    </lineage>
</organism>
<dbReference type="GO" id="GO:0045504">
    <property type="term" value="F:dynein heavy chain binding"/>
    <property type="evidence" value="ECO:0007669"/>
    <property type="project" value="TreeGrafter"/>
</dbReference>
<evidence type="ECO:0000313" key="5">
    <source>
        <dbReference type="EMBL" id="TWW65737.1"/>
    </source>
</evidence>
<dbReference type="EMBL" id="RHFK02000014">
    <property type="protein sequence ID" value="TWW65737.1"/>
    <property type="molecule type" value="Genomic_DNA"/>
</dbReference>
<name>A0A5C6NJD9_9TELE</name>
<keyword evidence="2" id="KW-0853">WD repeat</keyword>
<keyword evidence="1" id="KW-0963">Cytoplasm</keyword>
<evidence type="ECO:0000313" key="6">
    <source>
        <dbReference type="Proteomes" id="UP000324091"/>
    </source>
</evidence>
<feature type="region of interest" description="Disordered" evidence="4">
    <location>
        <begin position="26"/>
        <end position="55"/>
    </location>
</feature>
<dbReference type="AlphaFoldDB" id="A0A5C6NJD9"/>
<keyword evidence="3" id="KW-0677">Repeat</keyword>
<dbReference type="InterPro" id="IPR050687">
    <property type="entry name" value="Dynein_IC"/>
</dbReference>
<accession>A0A5C6NJD9</accession>
<evidence type="ECO:0000256" key="4">
    <source>
        <dbReference type="SAM" id="MobiDB-lite"/>
    </source>
</evidence>
<sequence>MARYKDVGLGRGQALWHCLKARGEVGQRETGQGKRGKEMAANLPPVDPGRPDRGLGAPSPCRLELGAFTSGRVATTRGIPRLHTLAAAVFSGVKVEEEEEDEEMAQVKPGLESEQQDDEDSRETKEGCFGALRELTEEERQQILHSSEFQSFFDCSIRVVERALAEDGDIFFDYGGRDLEDKEGDLGSGSRLALCRLFYDEHWSKHRVITCLDWSPQYPELLVASYNNNEDAPHEPDGVALVWNIKFKKATPEYIFHCQNFRSIRSKGTGGGGERPRSQFLVIPLHQNWLPGEIETEVLAVPEATE</sequence>
<dbReference type="PANTHER" id="PTHR12442:SF34">
    <property type="entry name" value="CYTOPLASMIC DYNEIN 1 INTERMEDIATE CHAIN 1"/>
    <property type="match status" value="1"/>
</dbReference>